<evidence type="ECO:0000256" key="6">
    <source>
        <dbReference type="SAM" id="Phobius"/>
    </source>
</evidence>
<dbReference type="Pfam" id="PF13462">
    <property type="entry name" value="Thioredoxin_4"/>
    <property type="match status" value="1"/>
</dbReference>
<organism evidence="8 9">
    <name type="scientific">Leucobacter ruminantium</name>
    <dbReference type="NCBI Taxonomy" id="1289170"/>
    <lineage>
        <taxon>Bacteria</taxon>
        <taxon>Bacillati</taxon>
        <taxon>Actinomycetota</taxon>
        <taxon>Actinomycetes</taxon>
        <taxon>Micrococcales</taxon>
        <taxon>Microbacteriaceae</taxon>
        <taxon>Leucobacter</taxon>
    </lineage>
</organism>
<feature type="transmembrane region" description="Helical" evidence="6">
    <location>
        <begin position="19"/>
        <end position="37"/>
    </location>
</feature>
<dbReference type="PROSITE" id="PS51352">
    <property type="entry name" value="THIOREDOXIN_2"/>
    <property type="match status" value="1"/>
</dbReference>
<evidence type="ECO:0000256" key="2">
    <source>
        <dbReference type="ARBA" id="ARBA00022729"/>
    </source>
</evidence>
<keyword evidence="3" id="KW-0560">Oxidoreductase</keyword>
<dbReference type="InterPro" id="IPR013766">
    <property type="entry name" value="Thioredoxin_domain"/>
</dbReference>
<keyword evidence="6" id="KW-1133">Transmembrane helix</keyword>
<feature type="domain" description="Thioredoxin" evidence="7">
    <location>
        <begin position="45"/>
        <end position="241"/>
    </location>
</feature>
<dbReference type="PANTHER" id="PTHR13887">
    <property type="entry name" value="GLUTATHIONE S-TRANSFERASE KAPPA"/>
    <property type="match status" value="1"/>
</dbReference>
<name>A0A939RY50_9MICO</name>
<evidence type="ECO:0000256" key="3">
    <source>
        <dbReference type="ARBA" id="ARBA00023002"/>
    </source>
</evidence>
<evidence type="ECO:0000313" key="9">
    <source>
        <dbReference type="Proteomes" id="UP000664398"/>
    </source>
</evidence>
<comment type="caution">
    <text evidence="8">The sequence shown here is derived from an EMBL/GenBank/DDBJ whole genome shotgun (WGS) entry which is preliminary data.</text>
</comment>
<dbReference type="InterPro" id="IPR012336">
    <property type="entry name" value="Thioredoxin-like_fold"/>
</dbReference>
<dbReference type="SUPFAM" id="SSF52833">
    <property type="entry name" value="Thioredoxin-like"/>
    <property type="match status" value="1"/>
</dbReference>
<evidence type="ECO:0000256" key="5">
    <source>
        <dbReference type="ARBA" id="ARBA00023284"/>
    </source>
</evidence>
<reference evidence="8" key="1">
    <citation type="submission" date="2021-03" db="EMBL/GenBank/DDBJ databases">
        <title>Leucobacter chromiisoli sp. nov., isolated from chromium-containing soil of chemical plant.</title>
        <authorList>
            <person name="Xu Z."/>
        </authorList>
    </citation>
    <scope>NUCLEOTIDE SEQUENCE</scope>
    <source>
        <strain evidence="8">A2</strain>
    </source>
</reference>
<keyword evidence="6" id="KW-0812">Transmembrane</keyword>
<dbReference type="EMBL" id="JAGDYL010000005">
    <property type="protein sequence ID" value="MBO1804501.1"/>
    <property type="molecule type" value="Genomic_DNA"/>
</dbReference>
<evidence type="ECO:0000259" key="7">
    <source>
        <dbReference type="PROSITE" id="PS51352"/>
    </source>
</evidence>
<dbReference type="Proteomes" id="UP000664398">
    <property type="component" value="Unassembled WGS sequence"/>
</dbReference>
<keyword evidence="5" id="KW-0676">Redox-active center</keyword>
<evidence type="ECO:0000256" key="1">
    <source>
        <dbReference type="ARBA" id="ARBA00005791"/>
    </source>
</evidence>
<accession>A0A939RY50</accession>
<gene>
    <name evidence="8" type="ORF">J4H91_04105</name>
</gene>
<dbReference type="GO" id="GO:0016491">
    <property type="term" value="F:oxidoreductase activity"/>
    <property type="evidence" value="ECO:0007669"/>
    <property type="project" value="UniProtKB-KW"/>
</dbReference>
<keyword evidence="4" id="KW-1015">Disulfide bond</keyword>
<dbReference type="Gene3D" id="3.40.30.10">
    <property type="entry name" value="Glutaredoxin"/>
    <property type="match status" value="1"/>
</dbReference>
<keyword evidence="2" id="KW-0732">Signal</keyword>
<comment type="similarity">
    <text evidence="1">Belongs to the thioredoxin family. DsbA subfamily.</text>
</comment>
<evidence type="ECO:0000313" key="8">
    <source>
        <dbReference type="EMBL" id="MBO1804501.1"/>
    </source>
</evidence>
<keyword evidence="6" id="KW-0472">Membrane</keyword>
<dbReference type="AlphaFoldDB" id="A0A939RY50"/>
<evidence type="ECO:0000256" key="4">
    <source>
        <dbReference type="ARBA" id="ARBA00023157"/>
    </source>
</evidence>
<proteinExistence type="inferred from homology"/>
<dbReference type="PANTHER" id="PTHR13887:SF14">
    <property type="entry name" value="DISULFIDE BOND FORMATION PROTEIN D"/>
    <property type="match status" value="1"/>
</dbReference>
<keyword evidence="9" id="KW-1185">Reference proteome</keyword>
<protein>
    <submittedName>
        <fullName evidence="8">Thioredoxin domain-containing protein</fullName>
    </submittedName>
</protein>
<sequence length="245" mass="26505">MAAPASSTVPLQKYRRLRIVTFILLAVSVFLGIALFAQSTNQGAKTAAESIPEMEQQGPDDAAYVRNDPEDPMALGDPDAPIVLSEWTDLRCPFCAVFNRDTLPAIVEEYVDTGKVRIEVNDVSYFGDESTDAAIAARAAGNQGMYFEYLHTVYEAAPEDGHPDMPRDKLIGFAKTAGIPDLDRFEQDLDEPELRKAVETNTAQAQQLGVSGVPFFVAGGQAISGAQPIETFREFLDGALAEAGQ</sequence>
<dbReference type="InterPro" id="IPR036249">
    <property type="entry name" value="Thioredoxin-like_sf"/>
</dbReference>